<dbReference type="InterPro" id="IPR000477">
    <property type="entry name" value="RT_dom"/>
</dbReference>
<dbReference type="PANTHER" id="PTHR37984">
    <property type="entry name" value="PROTEIN CBG26694"/>
    <property type="match status" value="1"/>
</dbReference>
<dbReference type="PROSITE" id="PS50994">
    <property type="entry name" value="INTEGRASE"/>
    <property type="match status" value="1"/>
</dbReference>
<keyword evidence="7" id="KW-0695">RNA-directed DNA polymerase</keyword>
<dbReference type="Pfam" id="PF17917">
    <property type="entry name" value="RT_RNaseH"/>
    <property type="match status" value="1"/>
</dbReference>
<evidence type="ECO:0000259" key="9">
    <source>
        <dbReference type="PROSITE" id="PS50878"/>
    </source>
</evidence>
<dbReference type="GO" id="GO:0003964">
    <property type="term" value="F:RNA-directed DNA polymerase activity"/>
    <property type="evidence" value="ECO:0007669"/>
    <property type="project" value="UniProtKB-KW"/>
</dbReference>
<accession>A0AAV6UYL1</accession>
<evidence type="ECO:0000256" key="3">
    <source>
        <dbReference type="ARBA" id="ARBA00022695"/>
    </source>
</evidence>
<evidence type="ECO:0000256" key="4">
    <source>
        <dbReference type="ARBA" id="ARBA00022722"/>
    </source>
</evidence>
<organism evidence="11 12">
    <name type="scientific">Oedothorax gibbosus</name>
    <dbReference type="NCBI Taxonomy" id="931172"/>
    <lineage>
        <taxon>Eukaryota</taxon>
        <taxon>Metazoa</taxon>
        <taxon>Ecdysozoa</taxon>
        <taxon>Arthropoda</taxon>
        <taxon>Chelicerata</taxon>
        <taxon>Arachnida</taxon>
        <taxon>Araneae</taxon>
        <taxon>Araneomorphae</taxon>
        <taxon>Entelegynae</taxon>
        <taxon>Araneoidea</taxon>
        <taxon>Linyphiidae</taxon>
        <taxon>Erigoninae</taxon>
        <taxon>Oedothorax</taxon>
    </lineage>
</organism>
<dbReference type="InterPro" id="IPR001584">
    <property type="entry name" value="Integrase_cat-core"/>
</dbReference>
<dbReference type="PANTHER" id="PTHR37984:SF12">
    <property type="entry name" value="RIBONUCLEASE H"/>
    <property type="match status" value="1"/>
</dbReference>
<keyword evidence="5" id="KW-0255">Endonuclease</keyword>
<proteinExistence type="predicted"/>
<evidence type="ECO:0000313" key="11">
    <source>
        <dbReference type="EMBL" id="KAG8189475.1"/>
    </source>
</evidence>
<evidence type="ECO:0000313" key="12">
    <source>
        <dbReference type="Proteomes" id="UP000827092"/>
    </source>
</evidence>
<evidence type="ECO:0000256" key="5">
    <source>
        <dbReference type="ARBA" id="ARBA00022759"/>
    </source>
</evidence>
<dbReference type="InterPro" id="IPR021109">
    <property type="entry name" value="Peptidase_aspartic_dom_sf"/>
</dbReference>
<evidence type="ECO:0000256" key="8">
    <source>
        <dbReference type="SAM" id="MobiDB-lite"/>
    </source>
</evidence>
<name>A0AAV6UYL1_9ARAC</name>
<evidence type="ECO:0000256" key="7">
    <source>
        <dbReference type="ARBA" id="ARBA00022918"/>
    </source>
</evidence>
<dbReference type="SUPFAM" id="SSF56672">
    <property type="entry name" value="DNA/RNA polymerases"/>
    <property type="match status" value="1"/>
</dbReference>
<dbReference type="Gene3D" id="3.30.420.10">
    <property type="entry name" value="Ribonuclease H-like superfamily/Ribonuclease H"/>
    <property type="match status" value="1"/>
</dbReference>
<feature type="domain" description="Integrase catalytic" evidence="10">
    <location>
        <begin position="852"/>
        <end position="939"/>
    </location>
</feature>
<keyword evidence="3" id="KW-0548">Nucleotidyltransferase</keyword>
<gene>
    <name evidence="11" type="ORF">JTE90_018127</name>
</gene>
<keyword evidence="2" id="KW-0808">Transferase</keyword>
<keyword evidence="12" id="KW-1185">Reference proteome</keyword>
<sequence length="1110" mass="125376">MAKFGRMDEFVIGSSWKNYCQKLTFFFKANSIEDDTQKRNIFLTICGDSTFSIADALLKPATLEDSTFETIKTKLDGHFNPDPNIIVERFKFNKRDQNPHEPVATYITELRRLSDNYKLTFAKAEEMALASETAHQNVRDTKVSTTAPTPVLHTKETYSRKSNKFEGGKRRPELHCFRCGQSHSPDSCKHKESKCHFCKKIGHIEIACITKKRQQPTSRRDKPQQSRVAQISEALQNTQLIEPDEFATANLYYSSTASVPPIVVSVEINNKQINMEIDSGAGHSIISVRTYRDIWPDQPALTPVNLQLQTWTKEKITILGSKEVVVSYNNQEAVLTVLIVSGSGPSLLGRSWFSALGITLQTPNPVSVNSVIQKFSGLFEGDLGQFRGPPVSISIEKDTQPIFLKHRTVPFAHKEKIELAIDKLEKAGVLEKVESSNWATPVVPVIKRNNEVRLCGDYAATVNKVLTKVAYPLPTANEIFAKLTGCTLFTKLDLENAYLQLCVDEKSADILTLNTTKGLYRMKRLPFGISSAPAIFQKFMDTLLSNLEGTAALLDDVIIGGRNRDEHDKRVEIVMERLWEAGLKMRKEKCIFGCNSVQFLGYMVDQQGIHPTHEKVEAIHHAPAPKNKQELQAFLGLYNFYERFLHQKSTILEPLHRLLDKNSPWEWLDIHQEAFQKAKQLLQSDAVLTHYDPDQPLVLACDASPYGVGAVLSNITEEGDEKPIAYGSKTLQAAERNYAQIDREALSIIFGVKKFHQYLAGRSFLILTDHKPLLGIFKPHGQMPLMLSPRMMRWKLMLQSYDYDIKYIPGKMLCNADGLSRIPLPSIPEPVPDPAEILMFEETHEYPMTAGDIATATQRDSILSKEFLRKNGVKMLFSPPYNPKSNGQAERTVQTVKQNLRRLGTSDWNIKVARMLLALRTTPCTATGISPAEALMRRRPKTLLDHLHPARFGEERKESRQKLRTFQKDDWVYFRSYNSSEKWLPGRIASVTGPVTYDVRTTDGLVQKRHVDQLISRTPDPMPDQTVISTEPILPQGKLPQLPPVPSMTPEPPEQIPPNPIPFNLDDYTPGPELQEQPDPPNPSADAPTISNRRSTRIKTPPKYLKDYVV</sequence>
<dbReference type="FunFam" id="3.30.70.270:FF:000026">
    <property type="entry name" value="Transposon Ty3-G Gag-Pol polyprotein"/>
    <property type="match status" value="1"/>
</dbReference>
<comment type="caution">
    <text evidence="11">The sequence shown here is derived from an EMBL/GenBank/DDBJ whole genome shotgun (WGS) entry which is preliminary data.</text>
</comment>
<dbReference type="CDD" id="cd09274">
    <property type="entry name" value="RNase_HI_RT_Ty3"/>
    <property type="match status" value="1"/>
</dbReference>
<dbReference type="Gene3D" id="3.10.20.370">
    <property type="match status" value="1"/>
</dbReference>
<dbReference type="InterPro" id="IPR036397">
    <property type="entry name" value="RNaseH_sf"/>
</dbReference>
<dbReference type="AlphaFoldDB" id="A0AAV6UYL1"/>
<keyword evidence="6" id="KW-0378">Hydrolase</keyword>
<protein>
    <recommendedName>
        <fullName evidence="1">RNA-directed DNA polymerase</fullName>
        <ecNumber evidence="1">2.7.7.49</ecNumber>
    </recommendedName>
</protein>
<dbReference type="GO" id="GO:0016787">
    <property type="term" value="F:hydrolase activity"/>
    <property type="evidence" value="ECO:0007669"/>
    <property type="project" value="UniProtKB-KW"/>
</dbReference>
<dbReference type="SUPFAM" id="SSF50630">
    <property type="entry name" value="Acid proteases"/>
    <property type="match status" value="1"/>
</dbReference>
<feature type="domain" description="Reverse transcriptase" evidence="9">
    <location>
        <begin position="427"/>
        <end position="604"/>
    </location>
</feature>
<dbReference type="GO" id="GO:0003676">
    <property type="term" value="F:nucleic acid binding"/>
    <property type="evidence" value="ECO:0007669"/>
    <property type="project" value="InterPro"/>
</dbReference>
<dbReference type="GO" id="GO:0004519">
    <property type="term" value="F:endonuclease activity"/>
    <property type="evidence" value="ECO:0007669"/>
    <property type="project" value="UniProtKB-KW"/>
</dbReference>
<dbReference type="InterPro" id="IPR043502">
    <property type="entry name" value="DNA/RNA_pol_sf"/>
</dbReference>
<dbReference type="InterPro" id="IPR012337">
    <property type="entry name" value="RNaseH-like_sf"/>
</dbReference>
<feature type="region of interest" description="Disordered" evidence="8">
    <location>
        <begin position="1010"/>
        <end position="1110"/>
    </location>
</feature>
<dbReference type="InterPro" id="IPR050951">
    <property type="entry name" value="Retrovirus_Pol_polyprotein"/>
</dbReference>
<dbReference type="InterPro" id="IPR043128">
    <property type="entry name" value="Rev_trsase/Diguanyl_cyclase"/>
</dbReference>
<dbReference type="Gene3D" id="3.30.70.270">
    <property type="match status" value="2"/>
</dbReference>
<dbReference type="EC" id="2.7.7.49" evidence="1"/>
<dbReference type="FunFam" id="3.10.20.370:FF:000001">
    <property type="entry name" value="Retrovirus-related Pol polyprotein from transposon 17.6-like protein"/>
    <property type="match status" value="1"/>
</dbReference>
<evidence type="ECO:0000256" key="2">
    <source>
        <dbReference type="ARBA" id="ARBA00022679"/>
    </source>
</evidence>
<feature type="compositionally biased region" description="Pro residues" evidence="8">
    <location>
        <begin position="1041"/>
        <end position="1061"/>
    </location>
</feature>
<reference evidence="11 12" key="1">
    <citation type="journal article" date="2022" name="Nat. Ecol. Evol.">
        <title>A masculinizing supergene underlies an exaggerated male reproductive morph in a spider.</title>
        <authorList>
            <person name="Hendrickx F."/>
            <person name="De Corte Z."/>
            <person name="Sonet G."/>
            <person name="Van Belleghem S.M."/>
            <person name="Kostlbacher S."/>
            <person name="Vangestel C."/>
        </authorList>
    </citation>
    <scope>NUCLEOTIDE SEQUENCE [LARGE SCALE GENOMIC DNA]</scope>
    <source>
        <strain evidence="11">W744_W776</strain>
    </source>
</reference>
<dbReference type="InterPro" id="IPR018061">
    <property type="entry name" value="Retropepsins"/>
</dbReference>
<keyword evidence="4" id="KW-0540">Nuclease</keyword>
<dbReference type="GO" id="GO:0042575">
    <property type="term" value="C:DNA polymerase complex"/>
    <property type="evidence" value="ECO:0007669"/>
    <property type="project" value="UniProtKB-ARBA"/>
</dbReference>
<evidence type="ECO:0000256" key="6">
    <source>
        <dbReference type="ARBA" id="ARBA00022801"/>
    </source>
</evidence>
<dbReference type="Pfam" id="PF00077">
    <property type="entry name" value="RVP"/>
    <property type="match status" value="1"/>
</dbReference>
<dbReference type="Gene3D" id="3.10.10.10">
    <property type="entry name" value="HIV Type 1 Reverse Transcriptase, subunit A, domain 1"/>
    <property type="match status" value="1"/>
</dbReference>
<dbReference type="EMBL" id="JAFNEN010000214">
    <property type="protein sequence ID" value="KAG8189475.1"/>
    <property type="molecule type" value="Genomic_DNA"/>
</dbReference>
<dbReference type="Pfam" id="PF00078">
    <property type="entry name" value="RVT_1"/>
    <property type="match status" value="1"/>
</dbReference>
<dbReference type="SUPFAM" id="SSF53098">
    <property type="entry name" value="Ribonuclease H-like"/>
    <property type="match status" value="1"/>
</dbReference>
<dbReference type="Proteomes" id="UP000827092">
    <property type="component" value="Unassembled WGS sequence"/>
</dbReference>
<evidence type="ECO:0000259" key="10">
    <source>
        <dbReference type="PROSITE" id="PS50994"/>
    </source>
</evidence>
<evidence type="ECO:0000256" key="1">
    <source>
        <dbReference type="ARBA" id="ARBA00012493"/>
    </source>
</evidence>
<dbReference type="CDD" id="cd01647">
    <property type="entry name" value="RT_LTR"/>
    <property type="match status" value="1"/>
</dbReference>
<dbReference type="GO" id="GO:0015074">
    <property type="term" value="P:DNA integration"/>
    <property type="evidence" value="ECO:0007669"/>
    <property type="project" value="InterPro"/>
</dbReference>
<dbReference type="PROSITE" id="PS50878">
    <property type="entry name" value="RT_POL"/>
    <property type="match status" value="1"/>
</dbReference>
<dbReference type="Gene3D" id="2.40.70.10">
    <property type="entry name" value="Acid Proteases"/>
    <property type="match status" value="1"/>
</dbReference>
<dbReference type="InterPro" id="IPR041373">
    <property type="entry name" value="RT_RNaseH"/>
</dbReference>